<proteinExistence type="predicted"/>
<reference evidence="1" key="1">
    <citation type="submission" date="2021-06" db="EMBL/GenBank/DDBJ databases">
        <authorList>
            <person name="Kallberg Y."/>
            <person name="Tangrot J."/>
            <person name="Rosling A."/>
        </authorList>
    </citation>
    <scope>NUCLEOTIDE SEQUENCE</scope>
    <source>
        <strain evidence="1">MA461A</strain>
    </source>
</reference>
<accession>A0ACA9PSF2</accession>
<evidence type="ECO:0000313" key="1">
    <source>
        <dbReference type="EMBL" id="CAG8714567.1"/>
    </source>
</evidence>
<dbReference type="Proteomes" id="UP000789920">
    <property type="component" value="Unassembled WGS sequence"/>
</dbReference>
<evidence type="ECO:0000313" key="2">
    <source>
        <dbReference type="Proteomes" id="UP000789920"/>
    </source>
</evidence>
<dbReference type="EMBL" id="CAJVQC010021679">
    <property type="protein sequence ID" value="CAG8714567.1"/>
    <property type="molecule type" value="Genomic_DNA"/>
</dbReference>
<comment type="caution">
    <text evidence="1">The sequence shown here is derived from an EMBL/GenBank/DDBJ whole genome shotgun (WGS) entry which is preliminary data.</text>
</comment>
<sequence length="129" mass="15083">KQLQADLQIISMLHQQNIFHEEDIPLENQSSLINNYDKKLNRLVNSLYYYNFIDLENTCNNSDILLDETFQDYKSHDNLFQADTISESLIQESTNLLFEESSQATLQQVKKNRQIIRSIIESGIKLNSL</sequence>
<keyword evidence="2" id="KW-1185">Reference proteome</keyword>
<name>A0ACA9PSF2_9GLOM</name>
<protein>
    <submittedName>
        <fullName evidence="1">20000_t:CDS:1</fullName>
    </submittedName>
</protein>
<organism evidence="1 2">
    <name type="scientific">Racocetra persica</name>
    <dbReference type="NCBI Taxonomy" id="160502"/>
    <lineage>
        <taxon>Eukaryota</taxon>
        <taxon>Fungi</taxon>
        <taxon>Fungi incertae sedis</taxon>
        <taxon>Mucoromycota</taxon>
        <taxon>Glomeromycotina</taxon>
        <taxon>Glomeromycetes</taxon>
        <taxon>Diversisporales</taxon>
        <taxon>Gigasporaceae</taxon>
        <taxon>Racocetra</taxon>
    </lineage>
</organism>
<feature type="non-terminal residue" evidence="1">
    <location>
        <position position="1"/>
    </location>
</feature>
<gene>
    <name evidence="1" type="ORF">RPERSI_LOCUS10789</name>
</gene>